<dbReference type="EC" id="3.1.3.-" evidence="5"/>
<dbReference type="GO" id="GO:0044281">
    <property type="term" value="P:small molecule metabolic process"/>
    <property type="evidence" value="ECO:0007669"/>
    <property type="project" value="UniProtKB-ARBA"/>
</dbReference>
<evidence type="ECO:0000256" key="4">
    <source>
        <dbReference type="ARBA" id="ARBA00022842"/>
    </source>
</evidence>
<reference evidence="5 6" key="1">
    <citation type="journal article" date="2019" name="Int. J. Syst. Evol. Microbiol.">
        <title>The Global Catalogue of Microorganisms (GCM) 10K type strain sequencing project: providing services to taxonomists for standard genome sequencing and annotation.</title>
        <authorList>
            <consortium name="The Broad Institute Genomics Platform"/>
            <consortium name="The Broad Institute Genome Sequencing Center for Infectious Disease"/>
            <person name="Wu L."/>
            <person name="Ma J."/>
        </authorList>
    </citation>
    <scope>NUCLEOTIDE SEQUENCE [LARGE SCALE GENOMIC DNA]</scope>
    <source>
        <strain evidence="5 6">CGMCC 1.12237</strain>
    </source>
</reference>
<dbReference type="InterPro" id="IPR051400">
    <property type="entry name" value="HAD-like_hydrolase"/>
</dbReference>
<dbReference type="Proteomes" id="UP001596201">
    <property type="component" value="Unassembled WGS sequence"/>
</dbReference>
<dbReference type="SFLD" id="SFLDS00003">
    <property type="entry name" value="Haloacid_Dehalogenase"/>
    <property type="match status" value="1"/>
</dbReference>
<evidence type="ECO:0000256" key="1">
    <source>
        <dbReference type="ARBA" id="ARBA00001946"/>
    </source>
</evidence>
<dbReference type="Gene3D" id="1.20.120.710">
    <property type="entry name" value="Haloacid dehalogenase hydrolase-like domain"/>
    <property type="match status" value="1"/>
</dbReference>
<dbReference type="Pfam" id="PF00702">
    <property type="entry name" value="Hydrolase"/>
    <property type="match status" value="1"/>
</dbReference>
<comment type="caution">
    <text evidence="5">The sequence shown here is derived from an EMBL/GenBank/DDBJ whole genome shotgun (WGS) entry which is preliminary data.</text>
</comment>
<accession>A0ABD5RAV6</accession>
<comment type="cofactor">
    <cofactor evidence="1">
        <name>Mg(2+)</name>
        <dbReference type="ChEBI" id="CHEBI:18420"/>
    </cofactor>
</comment>
<name>A0ABD5RAV6_9EURY</name>
<evidence type="ECO:0000256" key="2">
    <source>
        <dbReference type="ARBA" id="ARBA00007958"/>
    </source>
</evidence>
<evidence type="ECO:0000313" key="5">
    <source>
        <dbReference type="EMBL" id="MFC5366837.1"/>
    </source>
</evidence>
<protein>
    <submittedName>
        <fullName evidence="5">HAD family hydrolase</fullName>
        <ecNumber evidence="5">3.1.3.-</ecNumber>
    </submittedName>
</protein>
<evidence type="ECO:0000256" key="3">
    <source>
        <dbReference type="ARBA" id="ARBA00022801"/>
    </source>
</evidence>
<dbReference type="InterPro" id="IPR023214">
    <property type="entry name" value="HAD_sf"/>
</dbReference>
<dbReference type="EMBL" id="JBHSKX010000001">
    <property type="protein sequence ID" value="MFC5366837.1"/>
    <property type="molecule type" value="Genomic_DNA"/>
</dbReference>
<dbReference type="InterPro" id="IPR036412">
    <property type="entry name" value="HAD-like_sf"/>
</dbReference>
<dbReference type="GO" id="GO:0016787">
    <property type="term" value="F:hydrolase activity"/>
    <property type="evidence" value="ECO:0007669"/>
    <property type="project" value="UniProtKB-KW"/>
</dbReference>
<dbReference type="SUPFAM" id="SSF56784">
    <property type="entry name" value="HAD-like"/>
    <property type="match status" value="1"/>
</dbReference>
<dbReference type="PANTHER" id="PTHR46470">
    <property type="entry name" value="N-ACYLNEURAMINATE-9-PHOSPHATASE"/>
    <property type="match status" value="1"/>
</dbReference>
<sequence>MTYAAVVFDLDDTLCRHDQSEEEVYVGAFERAGIDLVGEPTDLWQSLEGAPDPDDTETYLARGFRRVLSQYDADSVATDATAGDTDPARALARGFSAVVDHRRVSFRPGAEAVLDRARETAQVALLTNGPERRQAIKLDALGIADAFDSVVFAGDMDNRKPHRDPFDRVVRELDVAADRTLYVGDSLEYDVGGAQGAGLDAAWTPDGDDPNDVTDDLVDTGDFSPEFVVPRLADLRVILDEGPTAAVRDSPRR</sequence>
<proteinExistence type="inferred from homology"/>
<dbReference type="NCBIfam" id="TIGR01549">
    <property type="entry name" value="HAD-SF-IA-v1"/>
    <property type="match status" value="1"/>
</dbReference>
<dbReference type="InterPro" id="IPR006439">
    <property type="entry name" value="HAD-SF_hydro_IA"/>
</dbReference>
<organism evidence="5 6">
    <name type="scientific">Salinirubrum litoreum</name>
    <dbReference type="NCBI Taxonomy" id="1126234"/>
    <lineage>
        <taxon>Archaea</taxon>
        <taxon>Methanobacteriati</taxon>
        <taxon>Methanobacteriota</taxon>
        <taxon>Stenosarchaea group</taxon>
        <taxon>Halobacteria</taxon>
        <taxon>Halobacteriales</taxon>
        <taxon>Haloferacaceae</taxon>
        <taxon>Salinirubrum</taxon>
    </lineage>
</organism>
<keyword evidence="4" id="KW-0460">Magnesium</keyword>
<evidence type="ECO:0000313" key="6">
    <source>
        <dbReference type="Proteomes" id="UP001596201"/>
    </source>
</evidence>
<dbReference type="Gene3D" id="3.40.50.1000">
    <property type="entry name" value="HAD superfamily/HAD-like"/>
    <property type="match status" value="1"/>
</dbReference>
<dbReference type="RefSeq" id="WP_227227827.1">
    <property type="nucleotide sequence ID" value="NZ_JAJCVJ010000001.1"/>
</dbReference>
<comment type="similarity">
    <text evidence="2">Belongs to the HAD-like hydrolase superfamily.</text>
</comment>
<keyword evidence="3 5" id="KW-0378">Hydrolase</keyword>
<dbReference type="SFLD" id="SFLDG01129">
    <property type="entry name" value="C1.5:_HAD__Beta-PGM__Phosphata"/>
    <property type="match status" value="1"/>
</dbReference>
<dbReference type="AlphaFoldDB" id="A0ABD5RAV6"/>
<gene>
    <name evidence="5" type="ORF">ACFPJ5_07780</name>
</gene>
<keyword evidence="6" id="KW-1185">Reference proteome</keyword>
<dbReference type="NCBIfam" id="TIGR01509">
    <property type="entry name" value="HAD-SF-IA-v3"/>
    <property type="match status" value="1"/>
</dbReference>